<name>I2C5S1_BACAY</name>
<reference evidence="2 3" key="1">
    <citation type="journal article" date="2012" name="J. Biotechnol.">
        <title>Genome sequence of the plant growth promoting strain Bacillus amyloliquefaciens subsp. plantarum B9601-Y2 and expression of mersacidin and other secondary metabolites.</title>
        <authorList>
            <person name="He P."/>
            <person name="Hao K."/>
            <person name="Blom J."/>
            <person name="Ruckert C."/>
            <person name="Vater J."/>
            <person name="Mao Z."/>
            <person name="Wu Y."/>
            <person name="Hou M."/>
            <person name="He P."/>
            <person name="He Y."/>
            <person name="Borriss R."/>
        </authorList>
    </citation>
    <scope>NUCLEOTIDE SEQUENCE [LARGE SCALE GENOMIC DNA]</scope>
    <source>
        <strain evidence="2">Y2</strain>
    </source>
</reference>
<feature type="compositionally biased region" description="Polar residues" evidence="1">
    <location>
        <begin position="14"/>
        <end position="23"/>
    </location>
</feature>
<gene>
    <name evidence="2" type="ORF">MUS_2030</name>
</gene>
<dbReference type="HOGENOM" id="CLU_3422714_0_0_9"/>
<accession>I2C5S1</accession>
<sequence>MIISKTKPAKNNKPARTNNPRAI</sequence>
<feature type="region of interest" description="Disordered" evidence="1">
    <location>
        <begin position="1"/>
        <end position="23"/>
    </location>
</feature>
<dbReference type="EMBL" id="CP003332">
    <property type="protein sequence ID" value="AFJ61995.1"/>
    <property type="molecule type" value="Genomic_DNA"/>
</dbReference>
<dbReference type="AlphaFoldDB" id="I2C5S1"/>
<organism evidence="2 3">
    <name type="scientific">Bacillus amyloliquefaciens (strain Y2)</name>
    <name type="common">Bacillus amyloliquefaciens subsp. plantarum (strain B9601-Y2)</name>
    <dbReference type="NCBI Taxonomy" id="1155777"/>
    <lineage>
        <taxon>Bacteria</taxon>
        <taxon>Bacillati</taxon>
        <taxon>Bacillota</taxon>
        <taxon>Bacilli</taxon>
        <taxon>Bacillales</taxon>
        <taxon>Bacillaceae</taxon>
        <taxon>Bacillus</taxon>
        <taxon>Bacillus amyloliquefaciens group</taxon>
    </lineage>
</organism>
<dbReference type="KEGG" id="bqy:MUS_2030"/>
<evidence type="ECO:0000313" key="3">
    <source>
        <dbReference type="Proteomes" id="UP000002878"/>
    </source>
</evidence>
<dbReference type="Proteomes" id="UP000002878">
    <property type="component" value="Chromosome"/>
</dbReference>
<evidence type="ECO:0000256" key="1">
    <source>
        <dbReference type="SAM" id="MobiDB-lite"/>
    </source>
</evidence>
<proteinExistence type="predicted"/>
<evidence type="ECO:0000313" key="2">
    <source>
        <dbReference type="EMBL" id="AFJ61995.1"/>
    </source>
</evidence>
<protein>
    <submittedName>
        <fullName evidence="2">Uncharacterized protein</fullName>
    </submittedName>
</protein>